<feature type="region of interest" description="Disordered" evidence="1">
    <location>
        <begin position="47"/>
        <end position="93"/>
    </location>
</feature>
<comment type="caution">
    <text evidence="2">The sequence shown here is derived from an EMBL/GenBank/DDBJ whole genome shotgun (WGS) entry which is preliminary data.</text>
</comment>
<protein>
    <submittedName>
        <fullName evidence="2">Uncharacterized protein</fullName>
    </submittedName>
</protein>
<dbReference type="Proteomes" id="UP000549394">
    <property type="component" value="Unassembled WGS sequence"/>
</dbReference>
<feature type="compositionally biased region" description="Low complexity" evidence="1">
    <location>
        <begin position="107"/>
        <end position="120"/>
    </location>
</feature>
<proteinExistence type="predicted"/>
<feature type="compositionally biased region" description="Basic residues" evidence="1">
    <location>
        <begin position="61"/>
        <end position="73"/>
    </location>
</feature>
<dbReference type="AlphaFoldDB" id="A0A7I8VNR9"/>
<feature type="region of interest" description="Disordered" evidence="1">
    <location>
        <begin position="107"/>
        <end position="175"/>
    </location>
</feature>
<evidence type="ECO:0000313" key="3">
    <source>
        <dbReference type="Proteomes" id="UP000549394"/>
    </source>
</evidence>
<keyword evidence="3" id="KW-1185">Reference proteome</keyword>
<organism evidence="2 3">
    <name type="scientific">Dimorphilus gyrociliatus</name>
    <dbReference type="NCBI Taxonomy" id="2664684"/>
    <lineage>
        <taxon>Eukaryota</taxon>
        <taxon>Metazoa</taxon>
        <taxon>Spiralia</taxon>
        <taxon>Lophotrochozoa</taxon>
        <taxon>Annelida</taxon>
        <taxon>Polychaeta</taxon>
        <taxon>Polychaeta incertae sedis</taxon>
        <taxon>Dinophilidae</taxon>
        <taxon>Dimorphilus</taxon>
    </lineage>
</organism>
<evidence type="ECO:0000256" key="1">
    <source>
        <dbReference type="SAM" id="MobiDB-lite"/>
    </source>
</evidence>
<gene>
    <name evidence="2" type="ORF">DGYR_LOCUS5885</name>
</gene>
<dbReference type="EMBL" id="CAJFCJ010000007">
    <property type="protein sequence ID" value="CAD5117351.1"/>
    <property type="molecule type" value="Genomic_DNA"/>
</dbReference>
<name>A0A7I8VNR9_9ANNE</name>
<sequence>MTDDPEIVIFERDDDTHFIDFRIKKEGGDDVELSEKDLAAVYDPMLLTDEETDSSIDRKPKPTVKRKKKKKKEKPQSGKKVSRRKRGKTLDPDRLYEIVDRLTRSTAASRARETLSAPIIAPVPPPSSAKLNLKLPKDRKSSADTSSNRQLARPTTCKEAVNRLSSPTKRGVPESKRVLAPIDRRQIGHVQVWNRSVRYSNSVRLGFENMKETVRNCTNKLDALLISNTKNNLHPTMSS</sequence>
<evidence type="ECO:0000313" key="2">
    <source>
        <dbReference type="EMBL" id="CAD5117351.1"/>
    </source>
</evidence>
<accession>A0A7I8VNR9</accession>
<reference evidence="2 3" key="1">
    <citation type="submission" date="2020-08" db="EMBL/GenBank/DDBJ databases">
        <authorList>
            <person name="Hejnol A."/>
        </authorList>
    </citation>
    <scope>NUCLEOTIDE SEQUENCE [LARGE SCALE GENOMIC DNA]</scope>
</reference>